<evidence type="ECO:0000313" key="2">
    <source>
        <dbReference type="EMBL" id="KAF9439707.1"/>
    </source>
</evidence>
<dbReference type="Proteomes" id="UP000807342">
    <property type="component" value="Unassembled WGS sequence"/>
</dbReference>
<sequence length="252" mass="27015">MMHVVVNTADFLEKLLPLPKGLDLSLLVDKLKSGGLYKDKEWVGLRVDSDSSRSGGASWDYSSKTEKALKGGSSSRSGGTLQDGGSLETGKTSQNGGSMKTGGTSQGGNSLKGHKTSKRGDPSRNVGALESQTKPRDPESKMYGPLAKILGAINEHACVVDQKSADRLHGEWIACNPNSKSCKPDFIFTSTTNARALEDGSVSSPEDIDDEPEMYGDTMQEGGRDIEDSDDTLEHSNQEVGFPSATRRHHVR</sequence>
<dbReference type="EMBL" id="MU153611">
    <property type="protein sequence ID" value="KAF9439707.1"/>
    <property type="molecule type" value="Genomic_DNA"/>
</dbReference>
<feature type="compositionally biased region" description="Polar residues" evidence="1">
    <location>
        <begin position="89"/>
        <end position="109"/>
    </location>
</feature>
<protein>
    <submittedName>
        <fullName evidence="2">Uncharacterized protein</fullName>
    </submittedName>
</protein>
<organism evidence="2 3">
    <name type="scientific">Macrolepiota fuliginosa MF-IS2</name>
    <dbReference type="NCBI Taxonomy" id="1400762"/>
    <lineage>
        <taxon>Eukaryota</taxon>
        <taxon>Fungi</taxon>
        <taxon>Dikarya</taxon>
        <taxon>Basidiomycota</taxon>
        <taxon>Agaricomycotina</taxon>
        <taxon>Agaricomycetes</taxon>
        <taxon>Agaricomycetidae</taxon>
        <taxon>Agaricales</taxon>
        <taxon>Agaricineae</taxon>
        <taxon>Agaricaceae</taxon>
        <taxon>Macrolepiota</taxon>
    </lineage>
</organism>
<gene>
    <name evidence="2" type="ORF">P691DRAFT_272935</name>
</gene>
<feature type="compositionally biased region" description="Basic and acidic residues" evidence="1">
    <location>
        <begin position="222"/>
        <end position="237"/>
    </location>
</feature>
<evidence type="ECO:0000313" key="3">
    <source>
        <dbReference type="Proteomes" id="UP000807342"/>
    </source>
</evidence>
<keyword evidence="3" id="KW-1185">Reference proteome</keyword>
<feature type="region of interest" description="Disordered" evidence="1">
    <location>
        <begin position="198"/>
        <end position="252"/>
    </location>
</feature>
<comment type="caution">
    <text evidence="2">The sequence shown here is derived from an EMBL/GenBank/DDBJ whole genome shotgun (WGS) entry which is preliminary data.</text>
</comment>
<reference evidence="2" key="1">
    <citation type="submission" date="2020-11" db="EMBL/GenBank/DDBJ databases">
        <authorList>
            <consortium name="DOE Joint Genome Institute"/>
            <person name="Ahrendt S."/>
            <person name="Riley R."/>
            <person name="Andreopoulos W."/>
            <person name="Labutti K."/>
            <person name="Pangilinan J."/>
            <person name="Ruiz-Duenas F.J."/>
            <person name="Barrasa J.M."/>
            <person name="Sanchez-Garcia M."/>
            <person name="Camarero S."/>
            <person name="Miyauchi S."/>
            <person name="Serrano A."/>
            <person name="Linde D."/>
            <person name="Babiker R."/>
            <person name="Drula E."/>
            <person name="Ayuso-Fernandez I."/>
            <person name="Pacheco R."/>
            <person name="Padilla G."/>
            <person name="Ferreira P."/>
            <person name="Barriuso J."/>
            <person name="Kellner H."/>
            <person name="Castanera R."/>
            <person name="Alfaro M."/>
            <person name="Ramirez L."/>
            <person name="Pisabarro A.G."/>
            <person name="Kuo A."/>
            <person name="Tritt A."/>
            <person name="Lipzen A."/>
            <person name="He G."/>
            <person name="Yan M."/>
            <person name="Ng V."/>
            <person name="Cullen D."/>
            <person name="Martin F."/>
            <person name="Rosso M.-N."/>
            <person name="Henrissat B."/>
            <person name="Hibbett D."/>
            <person name="Martinez A.T."/>
            <person name="Grigoriev I.V."/>
        </authorList>
    </citation>
    <scope>NUCLEOTIDE SEQUENCE</scope>
    <source>
        <strain evidence="2">MF-IS2</strain>
    </source>
</reference>
<feature type="region of interest" description="Disordered" evidence="1">
    <location>
        <begin position="47"/>
        <end position="142"/>
    </location>
</feature>
<dbReference type="AlphaFoldDB" id="A0A9P5WXV3"/>
<evidence type="ECO:0000256" key="1">
    <source>
        <dbReference type="SAM" id="MobiDB-lite"/>
    </source>
</evidence>
<proteinExistence type="predicted"/>
<accession>A0A9P5WXV3</accession>
<name>A0A9P5WXV3_9AGAR</name>